<dbReference type="InterPro" id="IPR004107">
    <property type="entry name" value="Integrase_SAM-like_N"/>
</dbReference>
<dbReference type="PROSITE" id="PS51900">
    <property type="entry name" value="CB"/>
    <property type="match status" value="1"/>
</dbReference>
<feature type="active site" evidence="9">
    <location>
        <position position="148"/>
    </location>
</feature>
<dbReference type="GO" id="GO:0005737">
    <property type="term" value="C:cytoplasm"/>
    <property type="evidence" value="ECO:0007669"/>
    <property type="project" value="UniProtKB-SubCell"/>
</dbReference>
<dbReference type="GO" id="GO:0007059">
    <property type="term" value="P:chromosome segregation"/>
    <property type="evidence" value="ECO:0007669"/>
    <property type="project" value="UniProtKB-UniRule"/>
</dbReference>
<feature type="active site" evidence="9">
    <location>
        <position position="248"/>
    </location>
</feature>
<keyword evidence="2 9" id="KW-0963">Cytoplasm</keyword>
<keyword evidence="5 9" id="KW-0229">DNA integration</keyword>
<dbReference type="InterPro" id="IPR044068">
    <property type="entry name" value="CB"/>
</dbReference>
<dbReference type="InterPro" id="IPR010998">
    <property type="entry name" value="Integrase_recombinase_N"/>
</dbReference>
<dbReference type="InterPro" id="IPR011010">
    <property type="entry name" value="DNA_brk_join_enz"/>
</dbReference>
<feature type="active site" evidence="9">
    <location>
        <position position="271"/>
    </location>
</feature>
<dbReference type="GO" id="GO:0006313">
    <property type="term" value="P:DNA transposition"/>
    <property type="evidence" value="ECO:0007669"/>
    <property type="project" value="UniProtKB-UniRule"/>
</dbReference>
<proteinExistence type="inferred from homology"/>
<evidence type="ECO:0000256" key="9">
    <source>
        <dbReference type="HAMAP-Rule" id="MF_01808"/>
    </source>
</evidence>
<dbReference type="PANTHER" id="PTHR30349:SF77">
    <property type="entry name" value="TYROSINE RECOMBINASE XERC"/>
    <property type="match status" value="1"/>
</dbReference>
<evidence type="ECO:0000256" key="6">
    <source>
        <dbReference type="ARBA" id="ARBA00023125"/>
    </source>
</evidence>
<dbReference type="OrthoDB" id="9801717at2"/>
<accession>A0A109RGJ7</accession>
<dbReference type="InterPro" id="IPR050090">
    <property type="entry name" value="Tyrosine_recombinase_XerCD"/>
</dbReference>
<evidence type="ECO:0000256" key="5">
    <source>
        <dbReference type="ARBA" id="ARBA00022908"/>
    </source>
</evidence>
<comment type="subunit">
    <text evidence="9">Forms a cyclic heterotetrameric complex composed of two molecules of XerC and two molecules of XerD.</text>
</comment>
<dbReference type="PANTHER" id="PTHR30349">
    <property type="entry name" value="PHAGE INTEGRASE-RELATED"/>
    <property type="match status" value="1"/>
</dbReference>
<dbReference type="KEGG" id="auh:AWM75_01190"/>
<evidence type="ECO:0000256" key="1">
    <source>
        <dbReference type="ARBA" id="ARBA00004496"/>
    </source>
</evidence>
<dbReference type="InterPro" id="IPR013762">
    <property type="entry name" value="Integrase-like_cat_sf"/>
</dbReference>
<dbReference type="Gene3D" id="1.10.150.130">
    <property type="match status" value="1"/>
</dbReference>
<keyword evidence="7 9" id="KW-0233">DNA recombination</keyword>
<dbReference type="AlphaFoldDB" id="A0A109RGJ7"/>
<keyword evidence="8 9" id="KW-0131">Cell cycle</keyword>
<reference evidence="10 11" key="1">
    <citation type="journal article" date="2016" name="Genome Announc.">
        <title>Complete Genome Sequences of Aerococcus christensenii CCUG 28831T, Aerococcus sanguinicola CCUG 43001T, Aerococcus urinae CCUG 36881T, Aerococcus urinaeequi CCUG 28094T, Aerococcus urinaehominis CCUG 42038 BT, and Aerococcus viridans CCUG 4311T.</title>
        <authorList>
            <person name="Carkaci D."/>
            <person name="Dargis R."/>
            <person name="Nielsen X.C."/>
            <person name="Skovgaard O."/>
            <person name="Fuursted K."/>
            <person name="Christensen J.J."/>
        </authorList>
    </citation>
    <scope>NUCLEOTIDE SEQUENCE [LARGE SCALE GENOMIC DNA]</scope>
    <source>
        <strain evidence="10 11">CCUG42038B</strain>
    </source>
</reference>
<dbReference type="STRING" id="128944.AWM75_01190"/>
<dbReference type="InterPro" id="IPR023009">
    <property type="entry name" value="Tyrosine_recombinase_XerC/XerD"/>
</dbReference>
<evidence type="ECO:0000256" key="8">
    <source>
        <dbReference type="ARBA" id="ARBA00023306"/>
    </source>
</evidence>
<comment type="subcellular location">
    <subcellularLocation>
        <location evidence="1 9">Cytoplasm</location>
    </subcellularLocation>
</comment>
<feature type="active site" evidence="9">
    <location>
        <position position="172"/>
    </location>
</feature>
<reference evidence="11" key="2">
    <citation type="submission" date="2016-01" db="EMBL/GenBank/DDBJ databases">
        <title>Six Aerococcus type strain genome sequencing and assembly using PacBio and Illumina Hiseq.</title>
        <authorList>
            <person name="Carkaci D."/>
            <person name="Dargis R."/>
            <person name="Nielsen X.C."/>
            <person name="Skovgaard O."/>
            <person name="Fuursted K."/>
            <person name="Christensen J.J."/>
        </authorList>
    </citation>
    <scope>NUCLEOTIDE SEQUENCE [LARGE SCALE GENOMIC DNA]</scope>
    <source>
        <strain evidence="11">CCUG42038B</strain>
    </source>
</reference>
<evidence type="ECO:0000256" key="3">
    <source>
        <dbReference type="ARBA" id="ARBA00022618"/>
    </source>
</evidence>
<keyword evidence="4 9" id="KW-0159">Chromosome partition</keyword>
<dbReference type="CDD" id="cd00798">
    <property type="entry name" value="INT_XerDC_C"/>
    <property type="match status" value="1"/>
</dbReference>
<dbReference type="InterPro" id="IPR002104">
    <property type="entry name" value="Integrase_catalytic"/>
</dbReference>
<evidence type="ECO:0000256" key="7">
    <source>
        <dbReference type="ARBA" id="ARBA00023172"/>
    </source>
</evidence>
<dbReference type="NCBIfam" id="NF001399">
    <property type="entry name" value="PRK00283.1"/>
    <property type="match status" value="1"/>
</dbReference>
<keyword evidence="11" id="KW-1185">Reference proteome</keyword>
<dbReference type="GO" id="GO:0051301">
    <property type="term" value="P:cell division"/>
    <property type="evidence" value="ECO:0007669"/>
    <property type="project" value="UniProtKB-KW"/>
</dbReference>
<dbReference type="RefSeq" id="WP_067977350.1">
    <property type="nucleotide sequence ID" value="NZ_CP014163.1"/>
</dbReference>
<dbReference type="Proteomes" id="UP000062260">
    <property type="component" value="Chromosome"/>
</dbReference>
<name>A0A109RGJ7_9LACT</name>
<feature type="active site" evidence="9">
    <location>
        <position position="245"/>
    </location>
</feature>
<comment type="function">
    <text evidence="9">Site-specific tyrosine recombinase, which acts by catalyzing the cutting and rejoining of the recombining DNA molecules. The XerC-XerD complex is essential to convert dimers of the bacterial chromosome into monomers to permit their segregation at cell division. It also contributes to the segregational stability of plasmids.</text>
</comment>
<dbReference type="GO" id="GO:0003677">
    <property type="term" value="F:DNA binding"/>
    <property type="evidence" value="ECO:0007669"/>
    <property type="project" value="UniProtKB-UniRule"/>
</dbReference>
<organism evidence="10 11">
    <name type="scientific">Aerococcus urinaehominis</name>
    <dbReference type="NCBI Taxonomy" id="128944"/>
    <lineage>
        <taxon>Bacteria</taxon>
        <taxon>Bacillati</taxon>
        <taxon>Bacillota</taxon>
        <taxon>Bacilli</taxon>
        <taxon>Lactobacillales</taxon>
        <taxon>Aerococcaceae</taxon>
        <taxon>Aerococcus</taxon>
    </lineage>
</organism>
<dbReference type="SUPFAM" id="SSF56349">
    <property type="entry name" value="DNA breaking-rejoining enzymes"/>
    <property type="match status" value="1"/>
</dbReference>
<evidence type="ECO:0000256" key="2">
    <source>
        <dbReference type="ARBA" id="ARBA00022490"/>
    </source>
</evidence>
<keyword evidence="6 9" id="KW-0238">DNA-binding</keyword>
<dbReference type="EMBL" id="CP014163">
    <property type="protein sequence ID" value="AMB98691.1"/>
    <property type="molecule type" value="Genomic_DNA"/>
</dbReference>
<evidence type="ECO:0000256" key="4">
    <source>
        <dbReference type="ARBA" id="ARBA00022829"/>
    </source>
</evidence>
<dbReference type="Pfam" id="PF02899">
    <property type="entry name" value="Phage_int_SAM_1"/>
    <property type="match status" value="1"/>
</dbReference>
<keyword evidence="3 9" id="KW-0132">Cell division</keyword>
<dbReference type="PROSITE" id="PS51898">
    <property type="entry name" value="TYR_RECOMBINASE"/>
    <property type="match status" value="1"/>
</dbReference>
<comment type="similarity">
    <text evidence="9">Belongs to the 'phage' integrase family. XerC subfamily.</text>
</comment>
<dbReference type="GO" id="GO:0009037">
    <property type="term" value="F:tyrosine-based site-specific recombinase activity"/>
    <property type="evidence" value="ECO:0007669"/>
    <property type="project" value="UniProtKB-UniRule"/>
</dbReference>
<evidence type="ECO:0000313" key="11">
    <source>
        <dbReference type="Proteomes" id="UP000062260"/>
    </source>
</evidence>
<gene>
    <name evidence="9" type="primary">xerC</name>
    <name evidence="10" type="ORF">AWM75_01190</name>
</gene>
<evidence type="ECO:0000313" key="10">
    <source>
        <dbReference type="EMBL" id="AMB98691.1"/>
    </source>
</evidence>
<sequence length="309" mass="35548">MTNQELRQSFMDYIVDERHYSQQTVKAYLDDLDQFMTFMSDQGLCHFNQVAYRDIRLYLSQLQAKGIKRSSINRHLSSLRSAYRHFVTIKGVNDNPFAYIQGAKAEKKLPEFFYEEELVPLFQAAQGERDLDRRNLALLEFLYATGARVAECRDLTLDMLDFESRMVLIHGKGGRDRYIPFGQACQDALKDYLSGPRQELMAITGADHPYVFVNHHGQQLTSAGIAFILDQLIKRSTSNLAIHPHKIRHSFASHLLNHGADIRTVQELLGHASLSTTQIYTHISKESLRQSYMNFHPRAHLDEGADRKD</sequence>
<feature type="active site" description="O-(3'-phospho-DNA)-tyrosine intermediate" evidence="9">
    <location>
        <position position="280"/>
    </location>
</feature>
<dbReference type="Gene3D" id="1.10.443.10">
    <property type="entry name" value="Intergrase catalytic core"/>
    <property type="match status" value="1"/>
</dbReference>
<protein>
    <recommendedName>
        <fullName evidence="9">Tyrosine recombinase XerC</fullName>
    </recommendedName>
</protein>
<dbReference type="HAMAP" id="MF_01808">
    <property type="entry name" value="Recomb_XerC_XerD"/>
    <property type="match status" value="1"/>
</dbReference>
<dbReference type="Pfam" id="PF00589">
    <property type="entry name" value="Phage_integrase"/>
    <property type="match status" value="1"/>
</dbReference>